<evidence type="ECO:0000259" key="2">
    <source>
        <dbReference type="PROSITE" id="PS50011"/>
    </source>
</evidence>
<dbReference type="Gene3D" id="1.10.510.10">
    <property type="entry name" value="Transferase(Phosphotransferase) domain 1"/>
    <property type="match status" value="1"/>
</dbReference>
<gene>
    <name evidence="3" type="ORF">ONB1V03_LOCUS5046</name>
</gene>
<evidence type="ECO:0000256" key="1">
    <source>
        <dbReference type="SAM" id="MobiDB-lite"/>
    </source>
</evidence>
<dbReference type="OrthoDB" id="6512158at2759"/>
<protein>
    <recommendedName>
        <fullName evidence="2">Protein kinase domain-containing protein</fullName>
    </recommendedName>
</protein>
<dbReference type="PROSITE" id="PS50011">
    <property type="entry name" value="PROTEIN_KINASE_DOM"/>
    <property type="match status" value="1"/>
</dbReference>
<feature type="compositionally biased region" description="Pro residues" evidence="1">
    <location>
        <begin position="96"/>
        <end position="114"/>
    </location>
</feature>
<feature type="region of interest" description="Disordered" evidence="1">
    <location>
        <begin position="96"/>
        <end position="116"/>
    </location>
</feature>
<dbReference type="EMBL" id="OC916743">
    <property type="protein sequence ID" value="CAD7645126.1"/>
    <property type="molecule type" value="Genomic_DNA"/>
</dbReference>
<dbReference type="InterPro" id="IPR011009">
    <property type="entry name" value="Kinase-like_dom_sf"/>
</dbReference>
<reference evidence="3" key="1">
    <citation type="submission" date="2020-11" db="EMBL/GenBank/DDBJ databases">
        <authorList>
            <person name="Tran Van P."/>
        </authorList>
    </citation>
    <scope>NUCLEOTIDE SEQUENCE</scope>
</reference>
<dbReference type="AlphaFoldDB" id="A0A7R9LNX1"/>
<dbReference type="InterPro" id="IPR000719">
    <property type="entry name" value="Prot_kinase_dom"/>
</dbReference>
<feature type="compositionally biased region" description="Basic and acidic residues" evidence="1">
    <location>
        <begin position="24"/>
        <end position="39"/>
    </location>
</feature>
<keyword evidence="4" id="KW-1185">Reference proteome</keyword>
<dbReference type="GO" id="GO:0004672">
    <property type="term" value="F:protein kinase activity"/>
    <property type="evidence" value="ECO:0007669"/>
    <property type="project" value="InterPro"/>
</dbReference>
<organism evidence="3">
    <name type="scientific">Oppiella nova</name>
    <dbReference type="NCBI Taxonomy" id="334625"/>
    <lineage>
        <taxon>Eukaryota</taxon>
        <taxon>Metazoa</taxon>
        <taxon>Ecdysozoa</taxon>
        <taxon>Arthropoda</taxon>
        <taxon>Chelicerata</taxon>
        <taxon>Arachnida</taxon>
        <taxon>Acari</taxon>
        <taxon>Acariformes</taxon>
        <taxon>Sarcoptiformes</taxon>
        <taxon>Oribatida</taxon>
        <taxon>Brachypylina</taxon>
        <taxon>Oppioidea</taxon>
        <taxon>Oppiidae</taxon>
        <taxon>Oppiella</taxon>
    </lineage>
</organism>
<dbReference type="PANTHER" id="PTHR11909">
    <property type="entry name" value="CASEIN KINASE-RELATED"/>
    <property type="match status" value="1"/>
</dbReference>
<dbReference type="InterPro" id="IPR050235">
    <property type="entry name" value="CK1_Ser-Thr_kinase"/>
</dbReference>
<feature type="region of interest" description="Disordered" evidence="1">
    <location>
        <begin position="1"/>
        <end position="41"/>
    </location>
</feature>
<feature type="domain" description="Protein kinase" evidence="2">
    <location>
        <begin position="130"/>
        <end position="412"/>
    </location>
</feature>
<dbReference type="SUPFAM" id="SSF56112">
    <property type="entry name" value="Protein kinase-like (PK-like)"/>
    <property type="match status" value="1"/>
</dbReference>
<evidence type="ECO:0000313" key="4">
    <source>
        <dbReference type="Proteomes" id="UP000728032"/>
    </source>
</evidence>
<dbReference type="SMART" id="SM00220">
    <property type="entry name" value="S_TKc"/>
    <property type="match status" value="1"/>
</dbReference>
<dbReference type="EMBL" id="CAJPVJ010001918">
    <property type="protein sequence ID" value="CAG2165506.1"/>
    <property type="molecule type" value="Genomic_DNA"/>
</dbReference>
<dbReference type="GO" id="GO:0005524">
    <property type="term" value="F:ATP binding"/>
    <property type="evidence" value="ECO:0007669"/>
    <property type="project" value="InterPro"/>
</dbReference>
<dbReference type="Proteomes" id="UP000728032">
    <property type="component" value="Unassembled WGS sequence"/>
</dbReference>
<accession>A0A7R9LNX1</accession>
<name>A0A7R9LNX1_9ACAR</name>
<feature type="compositionally biased region" description="Low complexity" evidence="1">
    <location>
        <begin position="1"/>
        <end position="19"/>
    </location>
</feature>
<proteinExistence type="predicted"/>
<evidence type="ECO:0000313" key="3">
    <source>
        <dbReference type="EMBL" id="CAD7645126.1"/>
    </source>
</evidence>
<sequence length="412" mass="46995">MDQMEATDNTTTAAAPAKTCLKRSHAEADTRAKRQRDLEGNGIDTALEHYYEHRMPHTEDEWNHWERMSAMDRTMNHISNLLVNFSLERIEAPEWPDAPPLKAPPLAASPPQPQPYDKFPPKVGEVVFGYHLDEVVAVGKRTALFVCHKDGTDTRMIAKVAIEGGFEALMREMEAYKKLSGCGAALMRDYILWNDWKSDTFRIRWGLVVLERLGPNLLDAMKRFPSGVIEPMDRVYGLAVQMIDCVEKMHSKGWIHCSLKPENLLMDGEPAAGLKAIGLRYSKQYVALRTNGTLAHIPEPAYDHKKLPMGDPNFHSIGYHNGFCRSRRDDMESLGYCIVFMAKGSLPWMSRKHRNPMSTKTIRQIGTAMKETSLEQLCAGLSPRFVQYFQIISHYEFEDEPNYEGLRQCFRV</sequence>